<name>A0A8H7XS49_PSICU</name>
<protein>
    <recommendedName>
        <fullName evidence="5">Protein-S-isoprenylcysteine O-methyltransferase</fullName>
        <ecNumber evidence="5">2.1.1.100</ecNumber>
    </recommendedName>
</protein>
<comment type="caution">
    <text evidence="5">Lacks conserved residue(s) required for the propagation of feature annotation.</text>
</comment>
<comment type="catalytic activity">
    <reaction evidence="5">
        <text>[protein]-C-terminal S-[(2E,6E)-farnesyl]-L-cysteine + S-adenosyl-L-methionine = [protein]-C-terminal S-[(2E,6E)-farnesyl]-L-cysteine methyl ester + S-adenosyl-L-homocysteine</text>
        <dbReference type="Rhea" id="RHEA:21672"/>
        <dbReference type="Rhea" id="RHEA-COMP:12125"/>
        <dbReference type="Rhea" id="RHEA-COMP:12126"/>
        <dbReference type="ChEBI" id="CHEBI:57856"/>
        <dbReference type="ChEBI" id="CHEBI:59789"/>
        <dbReference type="ChEBI" id="CHEBI:90510"/>
        <dbReference type="ChEBI" id="CHEBI:90511"/>
        <dbReference type="EC" id="2.1.1.100"/>
    </reaction>
</comment>
<sequence length="237" mass="26595">MSLLKIPIIIILTVGFKVMLTPPQPPPTAEEVVPTSKTDFQALRLYRLQFARLGQIILAAVEISALFAHAGPIISNSQKELAMFLMGGRNPDRLYLSRFGAFGAILSIMGAAIRIRAFRDLGRFFRFQISIQKDHQLIKTGPYAYVRHPSYTGLTLATVGWFIYHCSEGSWLRESGLLETPIGLAAFTAYLIPTILHMQIITLSRMSNEDAALREKFGHEWDAWAKDVPYLLIPGIY</sequence>
<keyword evidence="5" id="KW-0949">S-adenosyl-L-methionine</keyword>
<dbReference type="PANTHER" id="PTHR12714">
    <property type="entry name" value="PROTEIN-S ISOPRENYLCYSTEINE O-METHYLTRANSFERASE"/>
    <property type="match status" value="1"/>
</dbReference>
<feature type="transmembrane region" description="Helical" evidence="5">
    <location>
        <begin position="53"/>
        <end position="74"/>
    </location>
</feature>
<dbReference type="GO" id="GO:0005789">
    <property type="term" value="C:endoplasmic reticulum membrane"/>
    <property type="evidence" value="ECO:0007669"/>
    <property type="project" value="UniProtKB-SubCell"/>
</dbReference>
<comment type="subcellular location">
    <subcellularLocation>
        <location evidence="5">Endoplasmic reticulum membrane</location>
        <topology evidence="5">Multi-pass membrane protein</topology>
    </subcellularLocation>
    <subcellularLocation>
        <location evidence="1">Membrane</location>
        <topology evidence="1">Multi-pass membrane protein</topology>
    </subcellularLocation>
</comment>
<evidence type="ECO:0000256" key="1">
    <source>
        <dbReference type="ARBA" id="ARBA00004141"/>
    </source>
</evidence>
<dbReference type="InterPro" id="IPR007269">
    <property type="entry name" value="ICMT_MeTrfase"/>
</dbReference>
<comment type="similarity">
    <text evidence="5">Belongs to the class VI-like SAM-binding methyltransferase superfamily. Isoprenylcysteine carboxyl methyltransferase family.</text>
</comment>
<dbReference type="EC" id="2.1.1.100" evidence="5"/>
<reference evidence="6" key="1">
    <citation type="submission" date="2021-02" db="EMBL/GenBank/DDBJ databases">
        <title>Psilocybe cubensis genome.</title>
        <authorList>
            <person name="Mckernan K.J."/>
            <person name="Crawford S."/>
            <person name="Trippe A."/>
            <person name="Kane L.T."/>
            <person name="Mclaughlin S."/>
        </authorList>
    </citation>
    <scope>NUCLEOTIDE SEQUENCE [LARGE SCALE GENOMIC DNA]</scope>
    <source>
        <strain evidence="6">MGC-MH-2018</strain>
    </source>
</reference>
<gene>
    <name evidence="6" type="ORF">JR316_009423</name>
</gene>
<evidence type="ECO:0000256" key="3">
    <source>
        <dbReference type="ARBA" id="ARBA00022989"/>
    </source>
</evidence>
<keyword evidence="3 5" id="KW-1133">Transmembrane helix</keyword>
<comment type="caution">
    <text evidence="6">The sequence shown here is derived from an EMBL/GenBank/DDBJ whole genome shotgun (WGS) entry which is preliminary data.</text>
</comment>
<dbReference type="PANTHER" id="PTHR12714:SF9">
    <property type="entry name" value="PROTEIN-S-ISOPRENYLCYSTEINE O-METHYLTRANSFERASE"/>
    <property type="match status" value="1"/>
</dbReference>
<keyword evidence="4 5" id="KW-0472">Membrane</keyword>
<organism evidence="6">
    <name type="scientific">Psilocybe cubensis</name>
    <name type="common">Psychedelic mushroom</name>
    <name type="synonym">Stropharia cubensis</name>
    <dbReference type="NCBI Taxonomy" id="181762"/>
    <lineage>
        <taxon>Eukaryota</taxon>
        <taxon>Fungi</taxon>
        <taxon>Dikarya</taxon>
        <taxon>Basidiomycota</taxon>
        <taxon>Agaricomycotina</taxon>
        <taxon>Agaricomycetes</taxon>
        <taxon>Agaricomycetidae</taxon>
        <taxon>Agaricales</taxon>
        <taxon>Agaricineae</taxon>
        <taxon>Strophariaceae</taxon>
        <taxon>Psilocybe</taxon>
    </lineage>
</organism>
<keyword evidence="5" id="KW-0256">Endoplasmic reticulum</keyword>
<dbReference type="GO" id="GO:0032259">
    <property type="term" value="P:methylation"/>
    <property type="evidence" value="ECO:0007669"/>
    <property type="project" value="UniProtKB-KW"/>
</dbReference>
<keyword evidence="2 5" id="KW-0812">Transmembrane</keyword>
<evidence type="ECO:0000256" key="4">
    <source>
        <dbReference type="ARBA" id="ARBA00023136"/>
    </source>
</evidence>
<evidence type="ECO:0000256" key="2">
    <source>
        <dbReference type="ARBA" id="ARBA00022692"/>
    </source>
</evidence>
<dbReference type="OrthoDB" id="422086at2759"/>
<evidence type="ECO:0000313" key="6">
    <source>
        <dbReference type="EMBL" id="KAG5165837.1"/>
    </source>
</evidence>
<dbReference type="EMBL" id="JAFIQS010000009">
    <property type="protein sequence ID" value="KAG5165837.1"/>
    <property type="molecule type" value="Genomic_DNA"/>
</dbReference>
<dbReference type="Pfam" id="PF04140">
    <property type="entry name" value="ICMT"/>
    <property type="match status" value="1"/>
</dbReference>
<proteinExistence type="inferred from homology"/>
<feature type="transmembrane region" description="Helical" evidence="5">
    <location>
        <begin position="94"/>
        <end position="113"/>
    </location>
</feature>
<keyword evidence="5" id="KW-0808">Transferase</keyword>
<dbReference type="AlphaFoldDB" id="A0A8H7XS49"/>
<dbReference type="GO" id="GO:0004671">
    <property type="term" value="F:protein C-terminal S-isoprenylcysteine carboxyl O-methyltransferase activity"/>
    <property type="evidence" value="ECO:0007669"/>
    <property type="project" value="UniProtKB-EC"/>
</dbReference>
<keyword evidence="5" id="KW-0489">Methyltransferase</keyword>
<accession>A0A8H7XS49</accession>
<dbReference type="Gene3D" id="1.20.120.1630">
    <property type="match status" value="1"/>
</dbReference>
<evidence type="ECO:0000256" key="5">
    <source>
        <dbReference type="RuleBase" id="RU362022"/>
    </source>
</evidence>